<evidence type="ECO:0000313" key="2">
    <source>
        <dbReference type="Proteomes" id="UP000308600"/>
    </source>
</evidence>
<name>A0ACD2ZXD4_9AGAR</name>
<reference evidence="1 2" key="1">
    <citation type="journal article" date="2019" name="Nat. Ecol. Evol.">
        <title>Megaphylogeny resolves global patterns of mushroom evolution.</title>
        <authorList>
            <person name="Varga T."/>
            <person name="Krizsan K."/>
            <person name="Foldi C."/>
            <person name="Dima B."/>
            <person name="Sanchez-Garcia M."/>
            <person name="Sanchez-Ramirez S."/>
            <person name="Szollosi G.J."/>
            <person name="Szarkandi J.G."/>
            <person name="Papp V."/>
            <person name="Albert L."/>
            <person name="Andreopoulos W."/>
            <person name="Angelini C."/>
            <person name="Antonin V."/>
            <person name="Barry K.W."/>
            <person name="Bougher N.L."/>
            <person name="Buchanan P."/>
            <person name="Buyck B."/>
            <person name="Bense V."/>
            <person name="Catcheside P."/>
            <person name="Chovatia M."/>
            <person name="Cooper J."/>
            <person name="Damon W."/>
            <person name="Desjardin D."/>
            <person name="Finy P."/>
            <person name="Geml J."/>
            <person name="Haridas S."/>
            <person name="Hughes K."/>
            <person name="Justo A."/>
            <person name="Karasinski D."/>
            <person name="Kautmanova I."/>
            <person name="Kiss B."/>
            <person name="Kocsube S."/>
            <person name="Kotiranta H."/>
            <person name="LaButti K.M."/>
            <person name="Lechner B.E."/>
            <person name="Liimatainen K."/>
            <person name="Lipzen A."/>
            <person name="Lukacs Z."/>
            <person name="Mihaltcheva S."/>
            <person name="Morgado L.N."/>
            <person name="Niskanen T."/>
            <person name="Noordeloos M.E."/>
            <person name="Ohm R.A."/>
            <person name="Ortiz-Santana B."/>
            <person name="Ovrebo C."/>
            <person name="Racz N."/>
            <person name="Riley R."/>
            <person name="Savchenko A."/>
            <person name="Shiryaev A."/>
            <person name="Soop K."/>
            <person name="Spirin V."/>
            <person name="Szebenyi C."/>
            <person name="Tomsovsky M."/>
            <person name="Tulloss R.E."/>
            <person name="Uehling J."/>
            <person name="Grigoriev I.V."/>
            <person name="Vagvolgyi C."/>
            <person name="Papp T."/>
            <person name="Martin F.M."/>
            <person name="Miettinen O."/>
            <person name="Hibbett D.S."/>
            <person name="Nagy L.G."/>
        </authorList>
    </citation>
    <scope>NUCLEOTIDE SEQUENCE [LARGE SCALE GENOMIC DNA]</scope>
    <source>
        <strain evidence="1 2">NL-1719</strain>
    </source>
</reference>
<protein>
    <submittedName>
        <fullName evidence="1">Uncharacterized protein</fullName>
    </submittedName>
</protein>
<accession>A0ACD2ZXD4</accession>
<gene>
    <name evidence="1" type="ORF">BDN72DRAFT_907339</name>
</gene>
<sequence length="212" mass="24922">MPQGTYHNIRYLRIKHIVPFNNYVPVDYSDEESSDEEGDEEESDMGNEQVGEEPADNENPGPWTHSSWLDMFKGFPNLRVFHINTPLLLTRNGDELRFIKSWMEPVNGIRRVYIYHGYDNQANFSTLPNTRGEALLFVRERWRTFYQGEITRYDKWERLVIDLCGLQRGEDGVIHRILRYDEDPFSRDSNTGLLLLEHGPECFDDDPAWMTG</sequence>
<dbReference type="EMBL" id="ML209899">
    <property type="protein sequence ID" value="TFK57896.1"/>
    <property type="molecule type" value="Genomic_DNA"/>
</dbReference>
<proteinExistence type="predicted"/>
<dbReference type="Proteomes" id="UP000308600">
    <property type="component" value="Unassembled WGS sequence"/>
</dbReference>
<keyword evidence="2" id="KW-1185">Reference proteome</keyword>
<evidence type="ECO:0000313" key="1">
    <source>
        <dbReference type="EMBL" id="TFK57896.1"/>
    </source>
</evidence>
<organism evidence="1 2">
    <name type="scientific">Pluteus cervinus</name>
    <dbReference type="NCBI Taxonomy" id="181527"/>
    <lineage>
        <taxon>Eukaryota</taxon>
        <taxon>Fungi</taxon>
        <taxon>Dikarya</taxon>
        <taxon>Basidiomycota</taxon>
        <taxon>Agaricomycotina</taxon>
        <taxon>Agaricomycetes</taxon>
        <taxon>Agaricomycetidae</taxon>
        <taxon>Agaricales</taxon>
        <taxon>Pluteineae</taxon>
        <taxon>Pluteaceae</taxon>
        <taxon>Pluteus</taxon>
    </lineage>
</organism>